<keyword evidence="5" id="KW-0496">Mitochondrion</keyword>
<dbReference type="GeneID" id="100374300"/>
<evidence type="ECO:0000256" key="3">
    <source>
        <dbReference type="ARBA" id="ARBA00022946"/>
    </source>
</evidence>
<accession>A0ABM0GJ30</accession>
<proteinExistence type="inferred from homology"/>
<feature type="region of interest" description="Disordered" evidence="9">
    <location>
        <begin position="108"/>
        <end position="145"/>
    </location>
</feature>
<organism evidence="10 11">
    <name type="scientific">Saccoglossus kowalevskii</name>
    <name type="common">Acorn worm</name>
    <dbReference type="NCBI Taxonomy" id="10224"/>
    <lineage>
        <taxon>Eukaryota</taxon>
        <taxon>Metazoa</taxon>
        <taxon>Hemichordata</taxon>
        <taxon>Enteropneusta</taxon>
        <taxon>Harrimaniidae</taxon>
        <taxon>Saccoglossus</taxon>
    </lineage>
</organism>
<name>A0ABM0GJ30_SACKO</name>
<comment type="similarity">
    <text evidence="2">Belongs to the mitochondrion-specific ribosomal protein mL52 family.</text>
</comment>
<evidence type="ECO:0000313" key="10">
    <source>
        <dbReference type="Proteomes" id="UP000694865"/>
    </source>
</evidence>
<dbReference type="PANTHER" id="PTHR34090">
    <property type="entry name" value="39S RIBOSOMAL PROTEIN L52, MITOCHONDRIAL"/>
    <property type="match status" value="1"/>
</dbReference>
<dbReference type="Pfam" id="PF18699">
    <property type="entry name" value="MRPL52"/>
    <property type="match status" value="1"/>
</dbReference>
<dbReference type="Proteomes" id="UP000694865">
    <property type="component" value="Unplaced"/>
</dbReference>
<sequence length="145" mass="16896">MSTLPCYKMAASTRGTTLLSVCTRCFLQRRYLSVNCSLFAGGKWRERHGLARNPTHDYGPLVDLPDWTYEDGRPAPQTERQRYNLERRRKIAERIDVFARELVQAKKEHAAKQEEIQITEENVKKSRLRPKGTPWKTKKDTAEMS</sequence>
<evidence type="ECO:0000256" key="8">
    <source>
        <dbReference type="ARBA" id="ARBA00035425"/>
    </source>
</evidence>
<keyword evidence="4" id="KW-0689">Ribosomal protein</keyword>
<evidence type="ECO:0000256" key="1">
    <source>
        <dbReference type="ARBA" id="ARBA00004173"/>
    </source>
</evidence>
<evidence type="ECO:0000256" key="7">
    <source>
        <dbReference type="ARBA" id="ARBA00035181"/>
    </source>
</evidence>
<evidence type="ECO:0000256" key="4">
    <source>
        <dbReference type="ARBA" id="ARBA00022980"/>
    </source>
</evidence>
<keyword evidence="10" id="KW-1185">Reference proteome</keyword>
<gene>
    <name evidence="11" type="primary">LOC100374300</name>
</gene>
<comment type="subcellular location">
    <subcellularLocation>
        <location evidence="1">Mitochondrion</location>
    </subcellularLocation>
</comment>
<evidence type="ECO:0000256" key="9">
    <source>
        <dbReference type="SAM" id="MobiDB-lite"/>
    </source>
</evidence>
<protein>
    <recommendedName>
        <fullName evidence="7">Large ribosomal subunit protein mL52</fullName>
    </recommendedName>
    <alternativeName>
        <fullName evidence="8">39S ribosomal protein L52, mitochondrial</fullName>
    </alternativeName>
</protein>
<keyword evidence="6" id="KW-0687">Ribonucleoprotein</keyword>
<evidence type="ECO:0000256" key="5">
    <source>
        <dbReference type="ARBA" id="ARBA00023128"/>
    </source>
</evidence>
<reference evidence="11" key="1">
    <citation type="submission" date="2025-08" db="UniProtKB">
        <authorList>
            <consortium name="RefSeq"/>
        </authorList>
    </citation>
    <scope>IDENTIFICATION</scope>
    <source>
        <tissue evidence="11">Testes</tissue>
    </source>
</reference>
<evidence type="ECO:0000256" key="2">
    <source>
        <dbReference type="ARBA" id="ARBA00007232"/>
    </source>
</evidence>
<dbReference type="InterPro" id="IPR034596">
    <property type="entry name" value="Ribosomal_mL52"/>
</dbReference>
<evidence type="ECO:0000256" key="6">
    <source>
        <dbReference type="ARBA" id="ARBA00023274"/>
    </source>
</evidence>
<evidence type="ECO:0000313" key="11">
    <source>
        <dbReference type="RefSeq" id="XP_002730948.2"/>
    </source>
</evidence>
<dbReference type="PANTHER" id="PTHR34090:SF1">
    <property type="entry name" value="LARGE RIBOSOMAL SUBUNIT PROTEIN ML52"/>
    <property type="match status" value="1"/>
</dbReference>
<keyword evidence="3" id="KW-0809">Transit peptide</keyword>
<dbReference type="RefSeq" id="XP_002730948.2">
    <property type="nucleotide sequence ID" value="XM_002730902.2"/>
</dbReference>